<comment type="similarity">
    <text evidence="3">Belongs to the UbiH/COQ6 family.</text>
</comment>
<keyword evidence="11" id="KW-1185">Reference proteome</keyword>
<keyword evidence="4" id="KW-0285">Flavoprotein</keyword>
<dbReference type="GO" id="GO:0008681">
    <property type="term" value="F:2-octaprenyl-6-methoxyphenol hydroxylase activity"/>
    <property type="evidence" value="ECO:0007669"/>
    <property type="project" value="InterPro"/>
</dbReference>
<dbReference type="InterPro" id="IPR018168">
    <property type="entry name" value="Ubi_Hdrlase_CS"/>
</dbReference>
<evidence type="ECO:0000256" key="3">
    <source>
        <dbReference type="ARBA" id="ARBA00005349"/>
    </source>
</evidence>
<comment type="subunit">
    <text evidence="8">Component of the Ubi complex metabolon, which regroups five ubiquinone biosynthesis proteins (UbiE, UbiF, UbiG, UbiH and UbiI) and two accessory factors (UbiK and the lipid-binding protein UbiJ).</text>
</comment>
<dbReference type="InterPro" id="IPR002938">
    <property type="entry name" value="FAD-bd"/>
</dbReference>
<evidence type="ECO:0000256" key="1">
    <source>
        <dbReference type="ARBA" id="ARBA00001974"/>
    </source>
</evidence>
<reference evidence="10" key="2">
    <citation type="submission" date="2023-01" db="EMBL/GenBank/DDBJ databases">
        <title>Draft genome sequence of Paraferrimonas sedimenticola strain NBRC 101628.</title>
        <authorList>
            <person name="Sun Q."/>
            <person name="Mori K."/>
        </authorList>
    </citation>
    <scope>NUCLEOTIDE SEQUENCE</scope>
    <source>
        <strain evidence="10">NBRC 101628</strain>
    </source>
</reference>
<evidence type="ECO:0000256" key="5">
    <source>
        <dbReference type="ARBA" id="ARBA00022827"/>
    </source>
</evidence>
<dbReference type="GO" id="GO:0006744">
    <property type="term" value="P:ubiquinone biosynthetic process"/>
    <property type="evidence" value="ECO:0007669"/>
    <property type="project" value="InterPro"/>
</dbReference>
<comment type="caution">
    <text evidence="10">The sequence shown here is derived from an EMBL/GenBank/DDBJ whole genome shotgun (WGS) entry which is preliminary data.</text>
</comment>
<dbReference type="InterPro" id="IPR011295">
    <property type="entry name" value="UbiH"/>
</dbReference>
<evidence type="ECO:0000259" key="9">
    <source>
        <dbReference type="Pfam" id="PF01494"/>
    </source>
</evidence>
<dbReference type="NCBIfam" id="NF004356">
    <property type="entry name" value="PRK05732.1"/>
    <property type="match status" value="1"/>
</dbReference>
<dbReference type="NCBIfam" id="TIGR01984">
    <property type="entry name" value="UbiH"/>
    <property type="match status" value="1"/>
</dbReference>
<evidence type="ECO:0000256" key="4">
    <source>
        <dbReference type="ARBA" id="ARBA00022630"/>
    </source>
</evidence>
<accession>A0AA37VU84</accession>
<protein>
    <submittedName>
        <fullName evidence="10">2-octaprenyl-6-methoxyphenyl hydroxylase</fullName>
    </submittedName>
</protein>
<keyword evidence="5" id="KW-0274">FAD</keyword>
<dbReference type="EMBL" id="BSNC01000003">
    <property type="protein sequence ID" value="GLP95516.1"/>
    <property type="molecule type" value="Genomic_DNA"/>
</dbReference>
<dbReference type="PANTHER" id="PTHR43876:SF8">
    <property type="entry name" value="2-OCTAPRENYL-6-METHOXYPHENOL HYDROXYLASE"/>
    <property type="match status" value="1"/>
</dbReference>
<dbReference type="InterPro" id="IPR036188">
    <property type="entry name" value="FAD/NAD-bd_sf"/>
</dbReference>
<evidence type="ECO:0000256" key="2">
    <source>
        <dbReference type="ARBA" id="ARBA00004749"/>
    </source>
</evidence>
<comment type="cofactor">
    <cofactor evidence="1">
        <name>FAD</name>
        <dbReference type="ChEBI" id="CHEBI:57692"/>
    </cofactor>
</comment>
<dbReference type="FunFam" id="3.50.50.60:FF:000021">
    <property type="entry name" value="Ubiquinone biosynthesis monooxygenase COQ6"/>
    <property type="match status" value="1"/>
</dbReference>
<dbReference type="InterPro" id="IPR010971">
    <property type="entry name" value="UbiH/COQ6"/>
</dbReference>
<name>A0AA37VU84_9GAMM</name>
<dbReference type="NCBIfam" id="TIGR01988">
    <property type="entry name" value="Ubi-OHases"/>
    <property type="match status" value="1"/>
</dbReference>
<reference evidence="10" key="1">
    <citation type="journal article" date="2014" name="Int. J. Syst. Evol. Microbiol.">
        <title>Complete genome sequence of Corynebacterium casei LMG S-19264T (=DSM 44701T), isolated from a smear-ripened cheese.</title>
        <authorList>
            <consortium name="US DOE Joint Genome Institute (JGI-PGF)"/>
            <person name="Walter F."/>
            <person name="Albersmeier A."/>
            <person name="Kalinowski J."/>
            <person name="Ruckert C."/>
        </authorList>
    </citation>
    <scope>NUCLEOTIDE SEQUENCE</scope>
    <source>
        <strain evidence="10">NBRC 101628</strain>
    </source>
</reference>
<keyword evidence="7" id="KW-0503">Monooxygenase</keyword>
<evidence type="ECO:0000313" key="10">
    <source>
        <dbReference type="EMBL" id="GLP95516.1"/>
    </source>
</evidence>
<proteinExistence type="inferred from homology"/>
<dbReference type="GO" id="GO:0110142">
    <property type="term" value="C:ubiquinone biosynthesis complex"/>
    <property type="evidence" value="ECO:0007669"/>
    <property type="project" value="UniProtKB-ARBA"/>
</dbReference>
<dbReference type="GO" id="GO:0071949">
    <property type="term" value="F:FAD binding"/>
    <property type="evidence" value="ECO:0007669"/>
    <property type="project" value="InterPro"/>
</dbReference>
<dbReference type="AlphaFoldDB" id="A0AA37VU84"/>
<sequence length="401" mass="43327">MSQPKTYDLVIVGGAMAGASLALALCQLTNSANKTPKIALVEAFEPSTKHPGFDARAIALAAATLAQLKRWGLWSSLSSLGTPIEHIEVSDRGHAGTCRLHAEDYHQSELGHVVELEAVGQVLHTLLSKADVDLYCPDSVQSVDSTVDNHTLTLSSGQQLQCALLVGADGLNSVVRQSLKIPLTQKDFGQAAVIANIRCDKPSNGWAFERFSEFGPIALLPMSDERMSLVWAMEESQQAEILALEDDAFIARLQQAFGYRLGNITQTGARSGYPLKLSFIERPIHHRCVLVGNAAQTLHPIAGQGFNLGLRDVAALVTCIDKAWQQSQDLGSVAVTHDYLQSRASDRSQTITSIEALVRGFSNSHWPMVAGRNVALHLLNAISPLKTPIAQRAMGFHQALD</sequence>
<dbReference type="PANTHER" id="PTHR43876">
    <property type="entry name" value="UBIQUINONE BIOSYNTHESIS MONOOXYGENASE COQ6, MITOCHONDRIAL"/>
    <property type="match status" value="1"/>
</dbReference>
<dbReference type="PRINTS" id="PR00420">
    <property type="entry name" value="RNGMNOXGNASE"/>
</dbReference>
<feature type="domain" description="FAD-binding" evidence="9">
    <location>
        <begin position="7"/>
        <end position="320"/>
    </location>
</feature>
<evidence type="ECO:0000256" key="6">
    <source>
        <dbReference type="ARBA" id="ARBA00023002"/>
    </source>
</evidence>
<dbReference type="PROSITE" id="PS01304">
    <property type="entry name" value="UBIH"/>
    <property type="match status" value="1"/>
</dbReference>
<keyword evidence="6" id="KW-0560">Oxidoreductase</keyword>
<organism evidence="10 11">
    <name type="scientific">Paraferrimonas sedimenticola</name>
    <dbReference type="NCBI Taxonomy" id="375674"/>
    <lineage>
        <taxon>Bacteria</taxon>
        <taxon>Pseudomonadati</taxon>
        <taxon>Pseudomonadota</taxon>
        <taxon>Gammaproteobacteria</taxon>
        <taxon>Alteromonadales</taxon>
        <taxon>Ferrimonadaceae</taxon>
        <taxon>Paraferrimonas</taxon>
    </lineage>
</organism>
<evidence type="ECO:0000256" key="8">
    <source>
        <dbReference type="ARBA" id="ARBA00065734"/>
    </source>
</evidence>
<dbReference type="Gene3D" id="3.50.50.60">
    <property type="entry name" value="FAD/NAD(P)-binding domain"/>
    <property type="match status" value="2"/>
</dbReference>
<evidence type="ECO:0000256" key="7">
    <source>
        <dbReference type="ARBA" id="ARBA00023033"/>
    </source>
</evidence>
<dbReference type="Proteomes" id="UP001161422">
    <property type="component" value="Unassembled WGS sequence"/>
</dbReference>
<dbReference type="InterPro" id="IPR051205">
    <property type="entry name" value="UbiH/COQ6_monooxygenase"/>
</dbReference>
<dbReference type="RefSeq" id="WP_281254656.1">
    <property type="nucleotide sequence ID" value="NZ_BSNC01000003.1"/>
</dbReference>
<gene>
    <name evidence="10" type="primary">ubiH</name>
    <name evidence="10" type="ORF">GCM10007895_08220</name>
</gene>
<dbReference type="Pfam" id="PF01494">
    <property type="entry name" value="FAD_binding_3"/>
    <property type="match status" value="1"/>
</dbReference>
<dbReference type="SUPFAM" id="SSF51905">
    <property type="entry name" value="FAD/NAD(P)-binding domain"/>
    <property type="match status" value="1"/>
</dbReference>
<comment type="pathway">
    <text evidence="2">Cofactor biosynthesis; ubiquinone biosynthesis.</text>
</comment>
<evidence type="ECO:0000313" key="11">
    <source>
        <dbReference type="Proteomes" id="UP001161422"/>
    </source>
</evidence>